<feature type="chain" id="PRO_5046014655" evidence="2">
    <location>
        <begin position="31"/>
        <end position="335"/>
    </location>
</feature>
<accession>A0ABY4S2J8</accession>
<reference evidence="3" key="1">
    <citation type="submission" date="2022-05" db="EMBL/GenBank/DDBJ databases">
        <title>An RpoN-dependent PEP-CTERM gene is involved in floc formation of an Aquincola tertiaricarbonis strain.</title>
        <authorList>
            <person name="Qiu D."/>
            <person name="Xia M."/>
        </authorList>
    </citation>
    <scope>NUCLEOTIDE SEQUENCE</scope>
    <source>
        <strain evidence="3">RN12</strain>
    </source>
</reference>
<dbReference type="Pfam" id="PF03401">
    <property type="entry name" value="TctC"/>
    <property type="match status" value="1"/>
</dbReference>
<organism evidence="3 4">
    <name type="scientific">Aquincola tertiaricarbonis</name>
    <dbReference type="NCBI Taxonomy" id="391953"/>
    <lineage>
        <taxon>Bacteria</taxon>
        <taxon>Pseudomonadati</taxon>
        <taxon>Pseudomonadota</taxon>
        <taxon>Betaproteobacteria</taxon>
        <taxon>Burkholderiales</taxon>
        <taxon>Sphaerotilaceae</taxon>
        <taxon>Aquincola</taxon>
    </lineage>
</organism>
<comment type="similarity">
    <text evidence="1">Belongs to the UPF0065 (bug) family.</text>
</comment>
<dbReference type="InterPro" id="IPR005064">
    <property type="entry name" value="BUG"/>
</dbReference>
<keyword evidence="2" id="KW-0732">Signal</keyword>
<evidence type="ECO:0000313" key="3">
    <source>
        <dbReference type="EMBL" id="URI06087.1"/>
    </source>
</evidence>
<dbReference type="Gene3D" id="3.40.190.10">
    <property type="entry name" value="Periplasmic binding protein-like II"/>
    <property type="match status" value="1"/>
</dbReference>
<keyword evidence="4" id="KW-1185">Reference proteome</keyword>
<feature type="signal peptide" evidence="2">
    <location>
        <begin position="1"/>
        <end position="30"/>
    </location>
</feature>
<dbReference type="InterPro" id="IPR006311">
    <property type="entry name" value="TAT_signal"/>
</dbReference>
<sequence>MQAHTSPARRRFALVALTLAAAWAALPAAAQGPAGAAAYPAKPIRIIVPYPPGGFNDTLARTVGVKLQAAWGQPVTVENKPGGGTLIGTDAAAKSAPDGYTLFVTPFAFAVNQAIFKKLPYDPVKDFAPITLAATTPNLLVVSSALPVNSVAELLAAAKARPGSINYASTGTGSSNHLSMEKFKQMAGVDITHVPYKGSGPAVTDLIGGQVGVMFDNIPNVIQHVKAGKLKALAVSTPRPTPYAPGVPTVAEAGVPGYEVDVWFGFAAPAGVPQPILDKLNAEIVKVLHMPDVKEKFAAQGVDAVGSSAPQFAAYLKDQMARWSKVVQDAGVTPE</sequence>
<dbReference type="EMBL" id="CP097635">
    <property type="protein sequence ID" value="URI06087.1"/>
    <property type="molecule type" value="Genomic_DNA"/>
</dbReference>
<protein>
    <submittedName>
        <fullName evidence="3">Tripartite tricarboxylate transporter substrate binding protein</fullName>
    </submittedName>
</protein>
<evidence type="ECO:0000256" key="2">
    <source>
        <dbReference type="SAM" id="SignalP"/>
    </source>
</evidence>
<dbReference type="InterPro" id="IPR042100">
    <property type="entry name" value="Bug_dom1"/>
</dbReference>
<dbReference type="PROSITE" id="PS51318">
    <property type="entry name" value="TAT"/>
    <property type="match status" value="1"/>
</dbReference>
<dbReference type="CDD" id="cd13578">
    <property type="entry name" value="PBP2_Bug27"/>
    <property type="match status" value="1"/>
</dbReference>
<name>A0ABY4S2J8_AQUTE</name>
<evidence type="ECO:0000256" key="1">
    <source>
        <dbReference type="ARBA" id="ARBA00006987"/>
    </source>
</evidence>
<dbReference type="PANTHER" id="PTHR42928:SF5">
    <property type="entry name" value="BLR1237 PROTEIN"/>
    <property type="match status" value="1"/>
</dbReference>
<dbReference type="SUPFAM" id="SSF53850">
    <property type="entry name" value="Periplasmic binding protein-like II"/>
    <property type="match status" value="1"/>
</dbReference>
<gene>
    <name evidence="3" type="ORF">MW290_09090</name>
</gene>
<dbReference type="PANTHER" id="PTHR42928">
    <property type="entry name" value="TRICARBOXYLATE-BINDING PROTEIN"/>
    <property type="match status" value="1"/>
</dbReference>
<dbReference type="PIRSF" id="PIRSF017082">
    <property type="entry name" value="YflP"/>
    <property type="match status" value="1"/>
</dbReference>
<evidence type="ECO:0000313" key="4">
    <source>
        <dbReference type="Proteomes" id="UP001056201"/>
    </source>
</evidence>
<proteinExistence type="inferred from homology"/>
<dbReference type="Proteomes" id="UP001056201">
    <property type="component" value="Chromosome 1"/>
</dbReference>
<dbReference type="Gene3D" id="3.40.190.150">
    <property type="entry name" value="Bordetella uptake gene, domain 1"/>
    <property type="match status" value="1"/>
</dbReference>
<dbReference type="RefSeq" id="WP_250194352.1">
    <property type="nucleotide sequence ID" value="NZ_CP097635.1"/>
</dbReference>